<dbReference type="Pfam" id="PF02518">
    <property type="entry name" value="HATPase_c"/>
    <property type="match status" value="1"/>
</dbReference>
<dbReference type="SUPFAM" id="SSF55785">
    <property type="entry name" value="PYP-like sensor domain (PAS domain)"/>
    <property type="match status" value="2"/>
</dbReference>
<evidence type="ECO:0000256" key="2">
    <source>
        <dbReference type="ARBA" id="ARBA00012438"/>
    </source>
</evidence>
<dbReference type="SMART" id="SM00387">
    <property type="entry name" value="HATPase_c"/>
    <property type="match status" value="1"/>
</dbReference>
<dbReference type="NCBIfam" id="TIGR00229">
    <property type="entry name" value="sensory_box"/>
    <property type="match status" value="2"/>
</dbReference>
<sequence length="609" mass="69801">MTKPNLVKVEQLIASGNKLQAIRYLQNDLNMPLDEAVTTVESLDNEQNVNEKLKELNDQLLQQNKELAEKEKALQKSNDELIASQKEITQSKELITSINTNLSEGVYRSHAVGGLVYVNESFVRMFGYDSVEEMLNVPSRELYADPSSRKGLTSSIQKDKYRSNVEVLYKRKDGSTFWGLNSYYLTKDDNGDAVFDGAIRDITEEKKIQKKILESQRLLESINTNLSEGIYRSHKKGGLIYVNKAFAKMFGYDSPEEILAVKSINLYADPTSREEPIQTLREDHSRSNEETLFKRKDGSTFWGLNTYRLTTDEDGNEIYDGAVRDITDQKIYQEKLNKLNAELLKRNEELATQEKELEESNEALRSNSLSLVKTLEELSDRNFELDQLVYRTSHDLRSPLRSILGLVNLYKLEHEQVSDDYILKIEDRILKMDEFIKSMLNYSRASRMGLQYEKVNIKELIDDSIEGLEFLEGFQNMRINTKVTGELEKVITDKLRLKIVLGNILSNAIKYRNPELKENKLDITIKVLKKSVKITFVDNGIGISKEYLNKVFDMFYRATEQSDGSGLGMYIVKQSIERLEGQIDIESKLGVGTKITVTLPIAEENKPTD</sequence>
<dbReference type="GO" id="GO:0000155">
    <property type="term" value="F:phosphorelay sensor kinase activity"/>
    <property type="evidence" value="ECO:0007669"/>
    <property type="project" value="InterPro"/>
</dbReference>
<dbReference type="GO" id="GO:0030295">
    <property type="term" value="F:protein kinase activator activity"/>
    <property type="evidence" value="ECO:0007669"/>
    <property type="project" value="TreeGrafter"/>
</dbReference>
<dbReference type="PANTHER" id="PTHR42878:SF15">
    <property type="entry name" value="BACTERIOPHYTOCHROME"/>
    <property type="match status" value="1"/>
</dbReference>
<keyword evidence="6" id="KW-0472">Membrane</keyword>
<dbReference type="RefSeq" id="WP_205722775.1">
    <property type="nucleotide sequence ID" value="NZ_CP070608.1"/>
</dbReference>
<reference evidence="11" key="1">
    <citation type="submission" date="2021-02" db="EMBL/GenBank/DDBJ databases">
        <title>Fulvivirga sp. S481 isolated from sea water.</title>
        <authorList>
            <person name="Bae S.S."/>
            <person name="Baek K."/>
        </authorList>
    </citation>
    <scope>NUCLEOTIDE SEQUENCE</scope>
    <source>
        <strain evidence="11">S481</strain>
    </source>
</reference>
<feature type="coiled-coil region" evidence="7">
    <location>
        <begin position="43"/>
        <end position="87"/>
    </location>
</feature>
<dbReference type="SUPFAM" id="SSF47384">
    <property type="entry name" value="Homodimeric domain of signal transducing histidine kinase"/>
    <property type="match status" value="1"/>
</dbReference>
<dbReference type="Gene3D" id="1.10.287.130">
    <property type="match status" value="1"/>
</dbReference>
<evidence type="ECO:0000256" key="4">
    <source>
        <dbReference type="ARBA" id="ARBA00022679"/>
    </source>
</evidence>
<dbReference type="GO" id="GO:0007234">
    <property type="term" value="P:osmosensory signaling via phosphorelay pathway"/>
    <property type="evidence" value="ECO:0007669"/>
    <property type="project" value="TreeGrafter"/>
</dbReference>
<evidence type="ECO:0000256" key="5">
    <source>
        <dbReference type="ARBA" id="ARBA00022777"/>
    </source>
</evidence>
<dbReference type="SMART" id="SM00086">
    <property type="entry name" value="PAC"/>
    <property type="match status" value="2"/>
</dbReference>
<evidence type="ECO:0000313" key="12">
    <source>
        <dbReference type="Proteomes" id="UP000662783"/>
    </source>
</evidence>
<dbReference type="CDD" id="cd00082">
    <property type="entry name" value="HisKA"/>
    <property type="match status" value="1"/>
</dbReference>
<dbReference type="EC" id="2.7.13.3" evidence="2"/>
<dbReference type="InterPro" id="IPR004358">
    <property type="entry name" value="Sig_transdc_His_kin-like_C"/>
</dbReference>
<evidence type="ECO:0000259" key="10">
    <source>
        <dbReference type="PROSITE" id="PS50113"/>
    </source>
</evidence>
<evidence type="ECO:0000256" key="1">
    <source>
        <dbReference type="ARBA" id="ARBA00000085"/>
    </source>
</evidence>
<accession>A0A975A1H7</accession>
<keyword evidence="12" id="KW-1185">Reference proteome</keyword>
<dbReference type="AlphaFoldDB" id="A0A975A1H7"/>
<dbReference type="PROSITE" id="PS50112">
    <property type="entry name" value="PAS"/>
    <property type="match status" value="2"/>
</dbReference>
<dbReference type="SMART" id="SM00388">
    <property type="entry name" value="HisKA"/>
    <property type="match status" value="1"/>
</dbReference>
<gene>
    <name evidence="11" type="ORF">JR347_04050</name>
</gene>
<dbReference type="CDD" id="cd00130">
    <property type="entry name" value="PAS"/>
    <property type="match status" value="2"/>
</dbReference>
<name>A0A975A1H7_9BACT</name>
<dbReference type="InterPro" id="IPR036890">
    <property type="entry name" value="HATPase_C_sf"/>
</dbReference>
<dbReference type="PROSITE" id="PS50109">
    <property type="entry name" value="HIS_KIN"/>
    <property type="match status" value="1"/>
</dbReference>
<dbReference type="InterPro" id="IPR003661">
    <property type="entry name" value="HisK_dim/P_dom"/>
</dbReference>
<dbReference type="SUPFAM" id="SSF55874">
    <property type="entry name" value="ATPase domain of HSP90 chaperone/DNA topoisomerase II/histidine kinase"/>
    <property type="match status" value="1"/>
</dbReference>
<dbReference type="InterPro" id="IPR000700">
    <property type="entry name" value="PAS-assoc_C"/>
</dbReference>
<evidence type="ECO:0000259" key="8">
    <source>
        <dbReference type="PROSITE" id="PS50109"/>
    </source>
</evidence>
<keyword evidence="7" id="KW-0175">Coiled coil</keyword>
<dbReference type="PRINTS" id="PR00344">
    <property type="entry name" value="BCTRLSENSOR"/>
</dbReference>
<dbReference type="Gene3D" id="3.30.450.20">
    <property type="entry name" value="PAS domain"/>
    <property type="match status" value="2"/>
</dbReference>
<evidence type="ECO:0000259" key="9">
    <source>
        <dbReference type="PROSITE" id="PS50112"/>
    </source>
</evidence>
<evidence type="ECO:0000313" key="11">
    <source>
        <dbReference type="EMBL" id="QSE98260.1"/>
    </source>
</evidence>
<dbReference type="KEGG" id="fuv:JR347_04050"/>
<dbReference type="GO" id="GO:0016020">
    <property type="term" value="C:membrane"/>
    <property type="evidence" value="ECO:0007669"/>
    <property type="project" value="UniProtKB-SubCell"/>
</dbReference>
<keyword evidence="5" id="KW-0418">Kinase</keyword>
<dbReference type="Pfam" id="PF00512">
    <property type="entry name" value="HisKA"/>
    <property type="match status" value="1"/>
</dbReference>
<comment type="catalytic activity">
    <reaction evidence="1">
        <text>ATP + protein L-histidine = ADP + protein N-phospho-L-histidine.</text>
        <dbReference type="EC" id="2.7.13.3"/>
    </reaction>
</comment>
<dbReference type="InterPro" id="IPR000014">
    <property type="entry name" value="PAS"/>
</dbReference>
<keyword evidence="3" id="KW-0597">Phosphoprotein</keyword>
<dbReference type="PROSITE" id="PS50113">
    <property type="entry name" value="PAC"/>
    <property type="match status" value="2"/>
</dbReference>
<feature type="coiled-coil region" evidence="7">
    <location>
        <begin position="329"/>
        <end position="367"/>
    </location>
</feature>
<dbReference type="InterPro" id="IPR050351">
    <property type="entry name" value="BphY/WalK/GraS-like"/>
</dbReference>
<protein>
    <recommendedName>
        <fullName evidence="2">histidine kinase</fullName>
        <ecNumber evidence="2">2.7.13.3</ecNumber>
    </recommendedName>
</protein>
<dbReference type="Pfam" id="PF13426">
    <property type="entry name" value="PAS_9"/>
    <property type="match status" value="2"/>
</dbReference>
<dbReference type="Proteomes" id="UP000662783">
    <property type="component" value="Chromosome"/>
</dbReference>
<feature type="domain" description="PAC" evidence="10">
    <location>
        <begin position="286"/>
        <end position="338"/>
    </location>
</feature>
<dbReference type="SMART" id="SM00091">
    <property type="entry name" value="PAS"/>
    <property type="match status" value="2"/>
</dbReference>
<dbReference type="InterPro" id="IPR001610">
    <property type="entry name" value="PAC"/>
</dbReference>
<feature type="domain" description="Histidine kinase" evidence="8">
    <location>
        <begin position="391"/>
        <end position="603"/>
    </location>
</feature>
<keyword evidence="4" id="KW-0808">Transferase</keyword>
<dbReference type="InterPro" id="IPR036097">
    <property type="entry name" value="HisK_dim/P_sf"/>
</dbReference>
<dbReference type="PANTHER" id="PTHR42878">
    <property type="entry name" value="TWO-COMPONENT HISTIDINE KINASE"/>
    <property type="match status" value="1"/>
</dbReference>
<evidence type="ECO:0000256" key="7">
    <source>
        <dbReference type="SAM" id="Coils"/>
    </source>
</evidence>
<dbReference type="CDD" id="cd00075">
    <property type="entry name" value="HATPase"/>
    <property type="match status" value="1"/>
</dbReference>
<evidence type="ECO:0000256" key="6">
    <source>
        <dbReference type="ARBA" id="ARBA00023136"/>
    </source>
</evidence>
<dbReference type="InterPro" id="IPR035965">
    <property type="entry name" value="PAS-like_dom_sf"/>
</dbReference>
<dbReference type="Gene3D" id="3.30.565.10">
    <property type="entry name" value="Histidine kinase-like ATPase, C-terminal domain"/>
    <property type="match status" value="1"/>
</dbReference>
<feature type="domain" description="PAC" evidence="10">
    <location>
        <begin position="163"/>
        <end position="214"/>
    </location>
</feature>
<dbReference type="EMBL" id="CP070608">
    <property type="protein sequence ID" value="QSE98260.1"/>
    <property type="molecule type" value="Genomic_DNA"/>
</dbReference>
<feature type="domain" description="PAS" evidence="9">
    <location>
        <begin position="214"/>
        <end position="256"/>
    </location>
</feature>
<dbReference type="InterPro" id="IPR003594">
    <property type="entry name" value="HATPase_dom"/>
</dbReference>
<feature type="domain" description="PAS" evidence="9">
    <location>
        <begin position="91"/>
        <end position="132"/>
    </location>
</feature>
<proteinExistence type="predicted"/>
<dbReference type="InterPro" id="IPR005467">
    <property type="entry name" value="His_kinase_dom"/>
</dbReference>
<evidence type="ECO:0000256" key="3">
    <source>
        <dbReference type="ARBA" id="ARBA00022553"/>
    </source>
</evidence>
<organism evidence="11 12">
    <name type="scientific">Fulvivirga lutea</name>
    <dbReference type="NCBI Taxonomy" id="2810512"/>
    <lineage>
        <taxon>Bacteria</taxon>
        <taxon>Pseudomonadati</taxon>
        <taxon>Bacteroidota</taxon>
        <taxon>Cytophagia</taxon>
        <taxon>Cytophagales</taxon>
        <taxon>Fulvivirgaceae</taxon>
        <taxon>Fulvivirga</taxon>
    </lineage>
</organism>
<dbReference type="GO" id="GO:0000156">
    <property type="term" value="F:phosphorelay response regulator activity"/>
    <property type="evidence" value="ECO:0007669"/>
    <property type="project" value="TreeGrafter"/>
</dbReference>